<evidence type="ECO:0000313" key="3">
    <source>
        <dbReference type="Proteomes" id="UP000619260"/>
    </source>
</evidence>
<dbReference type="Gene3D" id="2.60.40.1890">
    <property type="entry name" value="PCu(A)C copper chaperone"/>
    <property type="match status" value="1"/>
</dbReference>
<protein>
    <recommendedName>
        <fullName evidence="4">DUF4352 domain-containing protein</fullName>
    </recommendedName>
</protein>
<feature type="chain" id="PRO_5038831987" description="DUF4352 domain-containing protein" evidence="1">
    <location>
        <begin position="31"/>
        <end position="201"/>
    </location>
</feature>
<dbReference type="InterPro" id="IPR007410">
    <property type="entry name" value="LpqE-like"/>
</dbReference>
<reference evidence="2" key="1">
    <citation type="submission" date="2021-01" db="EMBL/GenBank/DDBJ databases">
        <title>Whole genome shotgun sequence of Virgisporangium aliadipatigenens NBRC 105644.</title>
        <authorList>
            <person name="Komaki H."/>
            <person name="Tamura T."/>
        </authorList>
    </citation>
    <scope>NUCLEOTIDE SEQUENCE</scope>
    <source>
        <strain evidence="2">NBRC 105644</strain>
    </source>
</reference>
<feature type="signal peptide" evidence="1">
    <location>
        <begin position="1"/>
        <end position="30"/>
    </location>
</feature>
<keyword evidence="3" id="KW-1185">Reference proteome</keyword>
<dbReference type="Pfam" id="PF04314">
    <property type="entry name" value="PCuAC"/>
    <property type="match status" value="1"/>
</dbReference>
<proteinExistence type="predicted"/>
<keyword evidence="1" id="KW-0732">Signal</keyword>
<evidence type="ECO:0008006" key="4">
    <source>
        <dbReference type="Google" id="ProtNLM"/>
    </source>
</evidence>
<accession>A0A8J3YU92</accession>
<name>A0A8J3YU92_9ACTN</name>
<dbReference type="InterPro" id="IPR036182">
    <property type="entry name" value="PCuAC_sf"/>
</dbReference>
<gene>
    <name evidence="2" type="ORF">Val02_74690</name>
</gene>
<dbReference type="Proteomes" id="UP000619260">
    <property type="component" value="Unassembled WGS sequence"/>
</dbReference>
<sequence>MRGHSNPARTAARHCAIAVLLAVVTATSGACGEDQTPKSANTNETGVDTVVGHLRILAVHVPAPDGHRYPRGSDMRVILTIVNVGTTTDTLTRVSVPDADRTAIRWDHNCDGTLDTLDGLPVAPAGGAGPAEPAAADPFDPYDVMVFSIHRDVLAGTTIDLALTFQHAGQIVTAAYVQPKSANIVEPVRRCSARSPRAADR</sequence>
<dbReference type="EMBL" id="BOPF01000037">
    <property type="protein sequence ID" value="GIJ50583.1"/>
    <property type="molecule type" value="Genomic_DNA"/>
</dbReference>
<dbReference type="AlphaFoldDB" id="A0A8J3YU92"/>
<evidence type="ECO:0000313" key="2">
    <source>
        <dbReference type="EMBL" id="GIJ50583.1"/>
    </source>
</evidence>
<evidence type="ECO:0000256" key="1">
    <source>
        <dbReference type="SAM" id="SignalP"/>
    </source>
</evidence>
<organism evidence="2 3">
    <name type="scientific">Virgisporangium aliadipatigenens</name>
    <dbReference type="NCBI Taxonomy" id="741659"/>
    <lineage>
        <taxon>Bacteria</taxon>
        <taxon>Bacillati</taxon>
        <taxon>Actinomycetota</taxon>
        <taxon>Actinomycetes</taxon>
        <taxon>Micromonosporales</taxon>
        <taxon>Micromonosporaceae</taxon>
        <taxon>Virgisporangium</taxon>
    </lineage>
</organism>
<dbReference type="PROSITE" id="PS51257">
    <property type="entry name" value="PROKAR_LIPOPROTEIN"/>
    <property type="match status" value="1"/>
</dbReference>
<comment type="caution">
    <text evidence="2">The sequence shown here is derived from an EMBL/GenBank/DDBJ whole genome shotgun (WGS) entry which is preliminary data.</text>
</comment>
<dbReference type="SUPFAM" id="SSF110087">
    <property type="entry name" value="DR1885-like metal-binding protein"/>
    <property type="match status" value="1"/>
</dbReference>